<dbReference type="AlphaFoldDB" id="S0KP60"/>
<dbReference type="Gene3D" id="3.40.630.30">
    <property type="match status" value="1"/>
</dbReference>
<proteinExistence type="predicted"/>
<dbReference type="SUPFAM" id="SSF55729">
    <property type="entry name" value="Acyl-CoA N-acyltransferases (Nat)"/>
    <property type="match status" value="1"/>
</dbReference>
<gene>
    <name evidence="1" type="ORF">I573_00948</name>
</gene>
<comment type="caution">
    <text evidence="1">The sequence shown here is derived from an EMBL/GenBank/DDBJ whole genome shotgun (WGS) entry which is preliminary data.</text>
</comment>
<name>S0KP60_9ENTE</name>
<organism evidence="1 2">
    <name type="scientific">Enterococcus sulfureus ATCC 49903</name>
    <dbReference type="NCBI Taxonomy" id="1140003"/>
    <lineage>
        <taxon>Bacteria</taxon>
        <taxon>Bacillati</taxon>
        <taxon>Bacillota</taxon>
        <taxon>Bacilli</taxon>
        <taxon>Lactobacillales</taxon>
        <taxon>Enterococcaceae</taxon>
        <taxon>Enterococcus</taxon>
    </lineage>
</organism>
<dbReference type="PATRIC" id="fig|1140003.3.peg.1582"/>
<dbReference type="EMBL" id="ASWO01000003">
    <property type="protein sequence ID" value="EOT86195.1"/>
    <property type="molecule type" value="Genomic_DNA"/>
</dbReference>
<keyword evidence="2" id="KW-1185">Reference proteome</keyword>
<dbReference type="InterPro" id="IPR016181">
    <property type="entry name" value="Acyl_CoA_acyltransferase"/>
</dbReference>
<accession>S0KP60</accession>
<evidence type="ECO:0008006" key="3">
    <source>
        <dbReference type="Google" id="ProtNLM"/>
    </source>
</evidence>
<dbReference type="Proteomes" id="UP000015961">
    <property type="component" value="Unassembled WGS sequence"/>
</dbReference>
<evidence type="ECO:0000313" key="1">
    <source>
        <dbReference type="EMBL" id="EOT86195.1"/>
    </source>
</evidence>
<protein>
    <recommendedName>
        <fullName evidence="3">N-acetyltransferase domain-containing protein</fullName>
    </recommendedName>
</protein>
<sequence length="76" mass="8892">MILEEIIIREAQVEDASAIIEFFKLVTKETENLLLTYEDIMNISIEDEEKILSMTLKNPKSIFLVAVKRNQNFRDC</sequence>
<dbReference type="RefSeq" id="WP_016186078.1">
    <property type="nucleotide sequence ID" value="NZ_ASWO01000003.1"/>
</dbReference>
<reference evidence="1 2" key="1">
    <citation type="submission" date="2013-03" db="EMBL/GenBank/DDBJ databases">
        <title>The Genome Sequence of Enterococcus sulfureus ATCC_49903 (PacBio/Illumina hybrid assembly).</title>
        <authorList>
            <consortium name="The Broad Institute Genomics Platform"/>
            <consortium name="The Broad Institute Genome Sequencing Center for Infectious Disease"/>
            <person name="Earl A."/>
            <person name="Russ C."/>
            <person name="Gilmore M."/>
            <person name="Surin D."/>
            <person name="Walker B."/>
            <person name="Young S."/>
            <person name="Zeng Q."/>
            <person name="Gargeya S."/>
            <person name="Fitzgerald M."/>
            <person name="Haas B."/>
            <person name="Abouelleil A."/>
            <person name="Allen A.W."/>
            <person name="Alvarado L."/>
            <person name="Arachchi H.M."/>
            <person name="Berlin A.M."/>
            <person name="Chapman S.B."/>
            <person name="Gainer-Dewar J."/>
            <person name="Goldberg J."/>
            <person name="Griggs A."/>
            <person name="Gujja S."/>
            <person name="Hansen M."/>
            <person name="Howarth C."/>
            <person name="Imamovic A."/>
            <person name="Ireland A."/>
            <person name="Larimer J."/>
            <person name="McCowan C."/>
            <person name="Murphy C."/>
            <person name="Pearson M."/>
            <person name="Poon T.W."/>
            <person name="Priest M."/>
            <person name="Roberts A."/>
            <person name="Saif S."/>
            <person name="Shea T."/>
            <person name="Sisk P."/>
            <person name="Sykes S."/>
            <person name="Wortman J."/>
            <person name="Nusbaum C."/>
            <person name="Birren B."/>
        </authorList>
    </citation>
    <scope>NUCLEOTIDE SEQUENCE [LARGE SCALE GENOMIC DNA]</scope>
    <source>
        <strain evidence="1 2">ATCC 49903</strain>
    </source>
</reference>
<evidence type="ECO:0000313" key="2">
    <source>
        <dbReference type="Proteomes" id="UP000015961"/>
    </source>
</evidence>